<sequence length="64" mass="6843">MPSPVEETEGSANAGSAPDRPARHPAAFLLRQFGEYGMGARSLPPRSPDGFRRTRSITQGAYAP</sequence>
<organism evidence="2 3">
    <name type="scientific">Actinomadura livida</name>
    <dbReference type="NCBI Taxonomy" id="79909"/>
    <lineage>
        <taxon>Bacteria</taxon>
        <taxon>Bacillati</taxon>
        <taxon>Actinomycetota</taxon>
        <taxon>Actinomycetes</taxon>
        <taxon>Streptosporangiales</taxon>
        <taxon>Thermomonosporaceae</taxon>
        <taxon>Actinomadura</taxon>
    </lineage>
</organism>
<feature type="region of interest" description="Disordered" evidence="1">
    <location>
        <begin position="1"/>
        <end position="64"/>
    </location>
</feature>
<accession>A0ABN1FXM9</accession>
<dbReference type="Proteomes" id="UP001501427">
    <property type="component" value="Unassembled WGS sequence"/>
</dbReference>
<evidence type="ECO:0000256" key="1">
    <source>
        <dbReference type="SAM" id="MobiDB-lite"/>
    </source>
</evidence>
<dbReference type="EMBL" id="BAAAHD010000095">
    <property type="protein sequence ID" value="GAA0599949.1"/>
    <property type="molecule type" value="Genomic_DNA"/>
</dbReference>
<comment type="caution">
    <text evidence="2">The sequence shown here is derived from an EMBL/GenBank/DDBJ whole genome shotgun (WGS) entry which is preliminary data.</text>
</comment>
<evidence type="ECO:0000313" key="2">
    <source>
        <dbReference type="EMBL" id="GAA0599949.1"/>
    </source>
</evidence>
<evidence type="ECO:0000313" key="3">
    <source>
        <dbReference type="Proteomes" id="UP001501427"/>
    </source>
</evidence>
<keyword evidence="3" id="KW-1185">Reference proteome</keyword>
<name>A0ABN1FXM9_9ACTN</name>
<reference evidence="2 3" key="1">
    <citation type="journal article" date="2019" name="Int. J. Syst. Evol. Microbiol.">
        <title>The Global Catalogue of Microorganisms (GCM) 10K type strain sequencing project: providing services to taxonomists for standard genome sequencing and annotation.</title>
        <authorList>
            <consortium name="The Broad Institute Genomics Platform"/>
            <consortium name="The Broad Institute Genome Sequencing Center for Infectious Disease"/>
            <person name="Wu L."/>
            <person name="Ma J."/>
        </authorList>
    </citation>
    <scope>NUCLEOTIDE SEQUENCE [LARGE SCALE GENOMIC DNA]</scope>
    <source>
        <strain evidence="2 3">JCM 10667</strain>
    </source>
</reference>
<protein>
    <submittedName>
        <fullName evidence="2">Uncharacterized protein</fullName>
    </submittedName>
</protein>
<gene>
    <name evidence="2" type="ORF">GCM10009546_72460</name>
</gene>
<proteinExistence type="predicted"/>